<name>A0A2D2W4N7_9CAUD</name>
<sequence>MISIALVDGRPVTPCKMGWLVDDTVTKAAQVGLTWTPEDVHQHLLITMFDYPIPPEFQSRYDQMNADLKRVGDTVCHCGAPGERYAGKRYAMCPPCAYSVHETCLCSESE</sequence>
<accession>A0A2D2W4N7</accession>
<evidence type="ECO:0000313" key="2">
    <source>
        <dbReference type="Proteomes" id="UP000240916"/>
    </source>
</evidence>
<proteinExistence type="predicted"/>
<evidence type="ECO:0000313" key="1">
    <source>
        <dbReference type="EMBL" id="ATS93019.1"/>
    </source>
</evidence>
<gene>
    <name evidence="1" type="ORF">SEA_SUPERPHIKIMAN_178</name>
</gene>
<organism evidence="1 2">
    <name type="scientific">Mycobacterium phage Superphikiman</name>
    <dbReference type="NCBI Taxonomy" id="2041551"/>
    <lineage>
        <taxon>Viruses</taxon>
        <taxon>Duplodnaviria</taxon>
        <taxon>Heunggongvirae</taxon>
        <taxon>Uroviricota</taxon>
        <taxon>Caudoviricetes</taxon>
        <taxon>Omegavirus</taxon>
        <taxon>Omegavirus courthouse</taxon>
    </lineage>
</organism>
<dbReference type="Proteomes" id="UP000240916">
    <property type="component" value="Segment"/>
</dbReference>
<dbReference type="EMBL" id="MF919534">
    <property type="protein sequence ID" value="ATS93019.1"/>
    <property type="molecule type" value="Genomic_DNA"/>
</dbReference>
<reference evidence="1 2" key="1">
    <citation type="submission" date="2017-09" db="EMBL/GenBank/DDBJ databases">
        <authorList>
            <person name="Pradhan P."/>
            <person name="Aluri L.S."/>
            <person name="Anandarajan D."/>
            <person name="Beiriger J.C."/>
            <person name="Bethamcharla R."/>
            <person name="Betini N."/>
            <person name="Bhatt S.D."/>
            <person name="Chengalvala S."/>
            <person name="Cox N.E."/>
            <person name="Delvadia B.P."/>
            <person name="Desai A.S."/>
            <person name="Devaney A.M."/>
            <person name="Doyle B.K."/>
            <person name="Edgerton A.O."/>
            <person name="Erlich M.C."/>
            <person name="Fitzpatrick K.C."/>
            <person name="Gajjar E.A."/>
            <person name="Ganguly A."/>
            <person name="Gill R.S."/>
            <person name="Goldman M.G."/>
            <person name="Good P.M."/>
            <person name="Gupta N."/>
            <person name="Haddad L.M."/>
            <person name="Han E.J."/>
            <person name="Jain S."/>
            <person name="Jiang A."/>
            <person name="Jurgielewicz A.D."/>
            <person name="Kainth D.K."/>
            <person name="Karam J.M."/>
            <person name="Kodavatiganti M."/>
            <person name="Kriete S.J."/>
            <person name="MacDonald C.E."/>
            <person name="Maret J.P."/>
            <person name="Mathew A.E."/>
            <person name="Nako S."/>
            <person name="Natrajan M."/>
            <person name="Nishu N.M."/>
            <person name="Parikh A."/>
            <person name="Patel N."/>
            <person name="Patel P.D."/>
            <person name="Patel S."/>
            <person name="Patra K."/>
            <person name="Pumpuckdee D."/>
            <person name="Rai K."/>
            <person name="Ramanathan A."/>
            <person name="Sarkar A."/>
            <person name="Schaffer B.L."/>
            <person name="Shah P."/>
            <person name="Tata R.K."/>
            <person name="Tawfik A.H."/>
            <person name="Thuremella B.T."/>
            <person name="Toma J."/>
            <person name="Tran T.L."/>
            <person name="Veera S."/>
            <person name="Vemulapalli V.K."/>
            <person name="Vidas T.V."/>
            <person name="Vieira K.S."/>
            <person name="Vijayakumar G."/>
            <person name="Walor T.A."/>
            <person name="White C.R."/>
            <person name="Wong B.M."/>
            <person name="Zhao Sl."/>
            <person name="McDonald M.T."/>
            <person name="Dalia R."/>
            <person name="Little J.L."/>
            <person name="Gurney S.M.R."/>
            <person name="Bollivar D.W."/>
            <person name="Garlena R.A."/>
            <person name="Russell D.A."/>
            <person name="Pope W.H."/>
            <person name="Jacobs-Sera D."/>
            <person name="Hendrix R.W."/>
            <person name="Hatfull G.F."/>
        </authorList>
    </citation>
    <scope>NUCLEOTIDE SEQUENCE [LARGE SCALE GENOMIC DNA]</scope>
</reference>
<protein>
    <submittedName>
        <fullName evidence="1">Uncharacterized protein</fullName>
    </submittedName>
</protein>